<dbReference type="AlphaFoldDB" id="A0A3E4LV86"/>
<dbReference type="EMBL" id="QRMI01000008">
    <property type="protein sequence ID" value="RHJ62615.1"/>
    <property type="molecule type" value="Genomic_DNA"/>
</dbReference>
<keyword evidence="1" id="KW-0732">Signal</keyword>
<comment type="caution">
    <text evidence="2">The sequence shown here is derived from an EMBL/GenBank/DDBJ whole genome shotgun (WGS) entry which is preliminary data.</text>
</comment>
<evidence type="ECO:0000313" key="6">
    <source>
        <dbReference type="Proteomes" id="UP000284902"/>
    </source>
</evidence>
<evidence type="ECO:0008006" key="8">
    <source>
        <dbReference type="Google" id="ProtNLM"/>
    </source>
</evidence>
<dbReference type="Proteomes" id="UP000260793">
    <property type="component" value="Unassembled WGS sequence"/>
</dbReference>
<dbReference type="PROSITE" id="PS51257">
    <property type="entry name" value="PROKAR_LIPOPROTEIN"/>
    <property type="match status" value="1"/>
</dbReference>
<evidence type="ECO:0000313" key="7">
    <source>
        <dbReference type="Proteomes" id="UP000285832"/>
    </source>
</evidence>
<dbReference type="Proteomes" id="UP000284902">
    <property type="component" value="Unassembled WGS sequence"/>
</dbReference>
<evidence type="ECO:0000313" key="2">
    <source>
        <dbReference type="EMBL" id="RGK41339.1"/>
    </source>
</evidence>
<evidence type="ECO:0000313" key="4">
    <source>
        <dbReference type="EMBL" id="RHJ62615.1"/>
    </source>
</evidence>
<sequence length="217" mass="23972">MNRGKMKKVLALMLTFIFVISATACGGATKFDAEAYVRGVMDANYKQKYDEYAKARGISEKDAKAEIEDTLDEQVDTELSGLEALGDFTEEEKQEYKDMLVKIDNLAKYEVKEAKEDKDGNFTVTIEVTPSDVYQTLEDNSTAVAQEMMDQGQDVSQADASMFQDLLIQSMQKSIDGNTYGDTTTIEIAVTKDSDGQYGISDSDMEKISTALFPGSV</sequence>
<name>A0A3E4LV86_9FIRM</name>
<dbReference type="RefSeq" id="WP_023920489.1">
    <property type="nucleotide sequence ID" value="NZ_CABKOA010000037.1"/>
</dbReference>
<feature type="chain" id="PRO_5041544481" description="DUF5105 domain-containing protein" evidence="1">
    <location>
        <begin position="25"/>
        <end position="217"/>
    </location>
</feature>
<evidence type="ECO:0000256" key="1">
    <source>
        <dbReference type="SAM" id="SignalP"/>
    </source>
</evidence>
<evidence type="ECO:0000313" key="3">
    <source>
        <dbReference type="EMBL" id="RHF61161.1"/>
    </source>
</evidence>
<accession>A0A3E4LV86</accession>
<feature type="signal peptide" evidence="1">
    <location>
        <begin position="1"/>
        <end position="24"/>
    </location>
</feature>
<protein>
    <recommendedName>
        <fullName evidence="8">DUF5105 domain-containing protein</fullName>
    </recommendedName>
</protein>
<reference evidence="5 6" key="1">
    <citation type="submission" date="2018-08" db="EMBL/GenBank/DDBJ databases">
        <title>A genome reference for cultivated species of the human gut microbiota.</title>
        <authorList>
            <person name="Zou Y."/>
            <person name="Xue W."/>
            <person name="Luo G."/>
        </authorList>
    </citation>
    <scope>NUCLEOTIDE SEQUENCE [LARGE SCALE GENOMIC DNA]</scope>
    <source>
        <strain evidence="4 7">AM09-9</strain>
        <strain evidence="3 6">AM25-1LB</strain>
        <strain evidence="2 5">TF11-7</strain>
    </source>
</reference>
<gene>
    <name evidence="4" type="ORF">DW116_04440</name>
    <name evidence="3" type="ORF">DW672_06705</name>
    <name evidence="2" type="ORF">DXD17_04735</name>
</gene>
<dbReference type="GeneID" id="77335184"/>
<evidence type="ECO:0000313" key="5">
    <source>
        <dbReference type="Proteomes" id="UP000260793"/>
    </source>
</evidence>
<proteinExistence type="predicted"/>
<organism evidence="2 5">
    <name type="scientific">[Ruminococcus] lactaris</name>
    <dbReference type="NCBI Taxonomy" id="46228"/>
    <lineage>
        <taxon>Bacteria</taxon>
        <taxon>Bacillati</taxon>
        <taxon>Bacillota</taxon>
        <taxon>Clostridia</taxon>
        <taxon>Lachnospirales</taxon>
        <taxon>Lachnospiraceae</taxon>
        <taxon>Mediterraneibacter</taxon>
    </lineage>
</organism>
<dbReference type="Proteomes" id="UP000285832">
    <property type="component" value="Unassembled WGS sequence"/>
</dbReference>
<dbReference type="EMBL" id="QRHG01000013">
    <property type="protein sequence ID" value="RHF61161.1"/>
    <property type="molecule type" value="Genomic_DNA"/>
</dbReference>
<dbReference type="EMBL" id="QSQN01000009">
    <property type="protein sequence ID" value="RGK41339.1"/>
    <property type="molecule type" value="Genomic_DNA"/>
</dbReference>